<dbReference type="GO" id="GO:0034715">
    <property type="term" value="C:pICln-Sm protein complex"/>
    <property type="evidence" value="ECO:0007669"/>
    <property type="project" value="TreeGrafter"/>
</dbReference>
<dbReference type="GO" id="GO:0005681">
    <property type="term" value="C:spliceosomal complex"/>
    <property type="evidence" value="ECO:0007669"/>
    <property type="project" value="TreeGrafter"/>
</dbReference>
<comment type="subcellular location">
    <subcellularLocation>
        <location evidence="2">Cytoplasm</location>
    </subcellularLocation>
    <subcellularLocation>
        <location evidence="1">Nucleus</location>
    </subcellularLocation>
</comment>
<dbReference type="Proteomes" id="UP001152795">
    <property type="component" value="Unassembled WGS sequence"/>
</dbReference>
<dbReference type="InterPro" id="IPR039924">
    <property type="entry name" value="ICln/Lot5/Saf5"/>
</dbReference>
<organism evidence="6 7">
    <name type="scientific">Paramuricea clavata</name>
    <name type="common">Red gorgonian</name>
    <name type="synonym">Violescent sea-whip</name>
    <dbReference type="NCBI Taxonomy" id="317549"/>
    <lineage>
        <taxon>Eukaryota</taxon>
        <taxon>Metazoa</taxon>
        <taxon>Cnidaria</taxon>
        <taxon>Anthozoa</taxon>
        <taxon>Octocorallia</taxon>
        <taxon>Malacalcyonacea</taxon>
        <taxon>Plexauridae</taxon>
        <taxon>Paramuricea</taxon>
    </lineage>
</organism>
<dbReference type="Gene3D" id="2.30.29.30">
    <property type="entry name" value="Pleckstrin-homology domain (PH domain)/Phosphotyrosine-binding domain (PTB)"/>
    <property type="match status" value="1"/>
</dbReference>
<dbReference type="AlphaFoldDB" id="A0A6S7KC04"/>
<feature type="non-terminal residue" evidence="6">
    <location>
        <position position="105"/>
    </location>
</feature>
<dbReference type="GO" id="GO:0000387">
    <property type="term" value="P:spliceosomal snRNP assembly"/>
    <property type="evidence" value="ECO:0007669"/>
    <property type="project" value="TreeGrafter"/>
</dbReference>
<dbReference type="OrthoDB" id="19714at2759"/>
<name>A0A6S7KC04_PARCT</name>
<evidence type="ECO:0000256" key="2">
    <source>
        <dbReference type="ARBA" id="ARBA00004496"/>
    </source>
</evidence>
<reference evidence="6" key="1">
    <citation type="submission" date="2020-04" db="EMBL/GenBank/DDBJ databases">
        <authorList>
            <person name="Alioto T."/>
            <person name="Alioto T."/>
            <person name="Gomez Garrido J."/>
        </authorList>
    </citation>
    <scope>NUCLEOTIDE SEQUENCE</scope>
    <source>
        <strain evidence="6">A484AB</strain>
    </source>
</reference>
<protein>
    <submittedName>
        <fullName evidence="6">Uncharacterized protein</fullName>
    </submittedName>
</protein>
<evidence type="ECO:0000313" key="6">
    <source>
        <dbReference type="EMBL" id="CAB4040851.1"/>
    </source>
</evidence>
<keyword evidence="7" id="KW-1185">Reference proteome</keyword>
<dbReference type="InterPro" id="IPR011993">
    <property type="entry name" value="PH-like_dom_sf"/>
</dbReference>
<dbReference type="PANTHER" id="PTHR21399">
    <property type="entry name" value="CHLORIDE CONDUCTANCE REGULATORY PROTEIN ICLN"/>
    <property type="match status" value="1"/>
</dbReference>
<dbReference type="EMBL" id="CACRXK020027352">
    <property type="protein sequence ID" value="CAB4040851.1"/>
    <property type="molecule type" value="Genomic_DNA"/>
</dbReference>
<evidence type="ECO:0000256" key="5">
    <source>
        <dbReference type="SAM" id="MobiDB-lite"/>
    </source>
</evidence>
<dbReference type="Pfam" id="PF03517">
    <property type="entry name" value="Voldacs"/>
    <property type="match status" value="1"/>
</dbReference>
<accession>A0A6S7KC04</accession>
<evidence type="ECO:0000256" key="1">
    <source>
        <dbReference type="ARBA" id="ARBA00004123"/>
    </source>
</evidence>
<comment type="caution">
    <text evidence="6">The sequence shown here is derived from an EMBL/GenBank/DDBJ whole genome shotgun (WGS) entry which is preliminary data.</text>
</comment>
<feature type="compositionally biased region" description="Acidic residues" evidence="5">
    <location>
        <begin position="1"/>
        <end position="16"/>
    </location>
</feature>
<keyword evidence="4" id="KW-0539">Nucleus</keyword>
<dbReference type="PANTHER" id="PTHR21399:SF0">
    <property type="entry name" value="METHYLOSOME SUBUNIT PICLN"/>
    <property type="match status" value="1"/>
</dbReference>
<gene>
    <name evidence="6" type="ORF">PACLA_8A068422</name>
</gene>
<feature type="region of interest" description="Disordered" evidence="5">
    <location>
        <begin position="1"/>
        <end position="22"/>
    </location>
</feature>
<proteinExistence type="predicted"/>
<evidence type="ECO:0000256" key="3">
    <source>
        <dbReference type="ARBA" id="ARBA00022490"/>
    </source>
</evidence>
<sequence>EIEGDDDNELEEDDPPSAELRFVPDDKSALNDIYAAICDCQVLHPDEQEQLEDEMAGKMFGTQHEANWKSKILQFSKKYLFIKTNDVIVGHTVFRTKTWLLKIGV</sequence>
<evidence type="ECO:0000256" key="4">
    <source>
        <dbReference type="ARBA" id="ARBA00023242"/>
    </source>
</evidence>
<dbReference type="GO" id="GO:0005829">
    <property type="term" value="C:cytosol"/>
    <property type="evidence" value="ECO:0007669"/>
    <property type="project" value="TreeGrafter"/>
</dbReference>
<keyword evidence="3" id="KW-0963">Cytoplasm</keyword>
<dbReference type="GO" id="GO:0045292">
    <property type="term" value="P:mRNA cis splicing, via spliceosome"/>
    <property type="evidence" value="ECO:0007669"/>
    <property type="project" value="TreeGrafter"/>
</dbReference>
<evidence type="ECO:0000313" key="7">
    <source>
        <dbReference type="Proteomes" id="UP001152795"/>
    </source>
</evidence>